<accession>A0A8J7Y3F9</accession>
<feature type="compositionally biased region" description="Basic and acidic residues" evidence="1">
    <location>
        <begin position="271"/>
        <end position="282"/>
    </location>
</feature>
<name>A0A8J7Y3F9_9EURY</name>
<dbReference type="EMBL" id="JAHQXF010000001">
    <property type="protein sequence ID" value="MBV0923507.1"/>
    <property type="molecule type" value="Genomic_DNA"/>
</dbReference>
<dbReference type="Gene3D" id="2.60.120.380">
    <property type="match status" value="2"/>
</dbReference>
<feature type="region of interest" description="Disordered" evidence="1">
    <location>
        <begin position="262"/>
        <end position="306"/>
    </location>
</feature>
<evidence type="ECO:0000256" key="1">
    <source>
        <dbReference type="SAM" id="MobiDB-lite"/>
    </source>
</evidence>
<keyword evidence="3" id="KW-1185">Reference proteome</keyword>
<protein>
    <submittedName>
        <fullName evidence="2">Uncharacterized protein</fullName>
    </submittedName>
</protein>
<comment type="caution">
    <text evidence="2">The sequence shown here is derived from an EMBL/GenBank/DDBJ whole genome shotgun (WGS) entry which is preliminary data.</text>
</comment>
<dbReference type="OrthoDB" id="379062at2157"/>
<reference evidence="2 3" key="1">
    <citation type="submission" date="2021-06" db="EMBL/GenBank/DDBJ databases">
        <title>New haloarchaea isolates fom saline soil.</title>
        <authorList>
            <person name="Duran-Viseras A."/>
            <person name="Sanchez-Porro C.S."/>
            <person name="Ventosa A."/>
        </authorList>
    </citation>
    <scope>NUCLEOTIDE SEQUENCE [LARGE SCALE GENOMIC DNA]</scope>
    <source>
        <strain evidence="2 3">JCM 183640</strain>
    </source>
</reference>
<evidence type="ECO:0000313" key="2">
    <source>
        <dbReference type="EMBL" id="MBV0923507.1"/>
    </source>
</evidence>
<evidence type="ECO:0000313" key="3">
    <source>
        <dbReference type="Proteomes" id="UP000766550"/>
    </source>
</evidence>
<dbReference type="RefSeq" id="WP_162316633.1">
    <property type="nucleotide sequence ID" value="NZ_JAHQXF010000001.1"/>
</dbReference>
<organism evidence="2 3">
    <name type="scientific">Haloarcula limicola</name>
    <dbReference type="NCBI Taxonomy" id="1429915"/>
    <lineage>
        <taxon>Archaea</taxon>
        <taxon>Methanobacteriati</taxon>
        <taxon>Methanobacteriota</taxon>
        <taxon>Stenosarchaea group</taxon>
        <taxon>Halobacteria</taxon>
        <taxon>Halobacteriales</taxon>
        <taxon>Haloarculaceae</taxon>
        <taxon>Haloarcula</taxon>
    </lineage>
</organism>
<dbReference type="Proteomes" id="UP000766550">
    <property type="component" value="Unassembled WGS sequence"/>
</dbReference>
<dbReference type="AlphaFoldDB" id="A0A8J7Y3F9"/>
<proteinExistence type="predicted"/>
<sequence length="306" mass="32478">MRQTNTVRIGLVALLVLSAVVVGGVFAPGALARDAGADTTDSAEVNATPIHDGETVSVTTTSTRNFTFDAARGEAFTLTAALDASTSTFDDISVSVYDENGTEVGTLSGGDDPASTNVMMEDFDAKAGDVAETNQTYTVRVTEEGQKEKRYDLTLETHRLDRYDPDESPESATVVDGDATVDAAAANYDDDHYAVNLTAGDEMDIDVVSQVHDREWYEQVSVTAPNGEDVALDDYDESFVAEQNGTYVVEVGFEPAATMDPSLDSAAYTLELDHSPAEKSEAPEADEPTPESPENGTENGSDDGCP</sequence>
<gene>
    <name evidence="2" type="ORF">KTS45_04775</name>
</gene>